<keyword evidence="2 5" id="KW-0812">Transmembrane</keyword>
<reference evidence="7 8" key="2">
    <citation type="submission" date="2018-11" db="EMBL/GenBank/DDBJ databases">
        <authorList>
            <consortium name="Pathogen Informatics"/>
        </authorList>
    </citation>
    <scope>NUCLEOTIDE SEQUENCE [LARGE SCALE GENOMIC DNA]</scope>
</reference>
<dbReference type="GO" id="GO:0016020">
    <property type="term" value="C:membrane"/>
    <property type="evidence" value="ECO:0007669"/>
    <property type="project" value="UniProtKB-SubCell"/>
</dbReference>
<feature type="transmembrane region" description="Helical" evidence="5">
    <location>
        <begin position="94"/>
        <end position="110"/>
    </location>
</feature>
<dbReference type="GO" id="GO:0055085">
    <property type="term" value="P:transmembrane transport"/>
    <property type="evidence" value="ECO:0007669"/>
    <property type="project" value="InterPro"/>
</dbReference>
<dbReference type="WBParaSite" id="GPUH_0001450701-mRNA-1">
    <property type="protein sequence ID" value="GPUH_0001450701-mRNA-1"/>
    <property type="gene ID" value="GPUH_0001450701"/>
</dbReference>
<evidence type="ECO:0000313" key="7">
    <source>
        <dbReference type="EMBL" id="VDN24254.1"/>
    </source>
</evidence>
<dbReference type="Pfam" id="PF00916">
    <property type="entry name" value="Sulfate_transp"/>
    <property type="match status" value="1"/>
</dbReference>
<feature type="transmembrane region" description="Helical" evidence="5">
    <location>
        <begin position="20"/>
        <end position="42"/>
    </location>
</feature>
<dbReference type="AlphaFoldDB" id="A0A183E0J7"/>
<accession>A0A183E0J7</accession>
<evidence type="ECO:0000313" key="9">
    <source>
        <dbReference type="WBParaSite" id="GPUH_0001450701-mRNA-1"/>
    </source>
</evidence>
<dbReference type="OrthoDB" id="288203at2759"/>
<dbReference type="EMBL" id="UYRT01081326">
    <property type="protein sequence ID" value="VDN24254.1"/>
    <property type="molecule type" value="Genomic_DNA"/>
</dbReference>
<sequence length="111" mass="12339">MGILRLEFLTCYFSEQVMSGFVIGGAVHVFFAQISHIMGLSIPQRNGAGCLFYRIRDLVERAADAHLPTVAISTASIAFLVFGKEVLTPWLTDVFLFPVPYELLLVIIFIS</sequence>
<dbReference type="PANTHER" id="PTHR11814">
    <property type="entry name" value="SULFATE TRANSPORTER"/>
    <property type="match status" value="1"/>
</dbReference>
<evidence type="ECO:0000256" key="2">
    <source>
        <dbReference type="ARBA" id="ARBA00022692"/>
    </source>
</evidence>
<name>A0A183E0J7_9BILA</name>
<evidence type="ECO:0000256" key="3">
    <source>
        <dbReference type="ARBA" id="ARBA00022989"/>
    </source>
</evidence>
<reference evidence="9" key="1">
    <citation type="submission" date="2016-06" db="UniProtKB">
        <authorList>
            <consortium name="WormBaseParasite"/>
        </authorList>
    </citation>
    <scope>IDENTIFICATION</scope>
</reference>
<evidence type="ECO:0000259" key="6">
    <source>
        <dbReference type="Pfam" id="PF00916"/>
    </source>
</evidence>
<keyword evidence="4 5" id="KW-0472">Membrane</keyword>
<evidence type="ECO:0000256" key="4">
    <source>
        <dbReference type="ARBA" id="ARBA00023136"/>
    </source>
</evidence>
<evidence type="ECO:0000256" key="1">
    <source>
        <dbReference type="ARBA" id="ARBA00004141"/>
    </source>
</evidence>
<comment type="subcellular location">
    <subcellularLocation>
        <location evidence="1">Membrane</location>
        <topology evidence="1">Multi-pass membrane protein</topology>
    </subcellularLocation>
</comment>
<organism evidence="9">
    <name type="scientific">Gongylonema pulchrum</name>
    <dbReference type="NCBI Taxonomy" id="637853"/>
    <lineage>
        <taxon>Eukaryota</taxon>
        <taxon>Metazoa</taxon>
        <taxon>Ecdysozoa</taxon>
        <taxon>Nematoda</taxon>
        <taxon>Chromadorea</taxon>
        <taxon>Rhabditida</taxon>
        <taxon>Spirurina</taxon>
        <taxon>Spiruromorpha</taxon>
        <taxon>Spiruroidea</taxon>
        <taxon>Gongylonematidae</taxon>
        <taxon>Gongylonema</taxon>
    </lineage>
</organism>
<proteinExistence type="predicted"/>
<dbReference type="InterPro" id="IPR011547">
    <property type="entry name" value="SLC26A/SulP_dom"/>
</dbReference>
<gene>
    <name evidence="7" type="ORF">GPUH_LOCUS14488</name>
</gene>
<protein>
    <submittedName>
        <fullName evidence="9">Sulfate_transp domain-containing protein</fullName>
    </submittedName>
</protein>
<keyword evidence="8" id="KW-1185">Reference proteome</keyword>
<dbReference type="Proteomes" id="UP000271098">
    <property type="component" value="Unassembled WGS sequence"/>
</dbReference>
<dbReference type="InterPro" id="IPR001902">
    <property type="entry name" value="SLC26A/SulP_fam"/>
</dbReference>
<evidence type="ECO:0000313" key="8">
    <source>
        <dbReference type="Proteomes" id="UP000271098"/>
    </source>
</evidence>
<keyword evidence="3 5" id="KW-1133">Transmembrane helix</keyword>
<evidence type="ECO:0000256" key="5">
    <source>
        <dbReference type="SAM" id="Phobius"/>
    </source>
</evidence>
<feature type="domain" description="SLC26A/SulP transporter" evidence="6">
    <location>
        <begin position="1"/>
        <end position="110"/>
    </location>
</feature>